<gene>
    <name evidence="1" type="ORF">J2X21_000838</name>
</gene>
<proteinExistence type="predicted"/>
<dbReference type="RefSeq" id="WP_310325236.1">
    <property type="nucleotide sequence ID" value="NZ_JAVDXV010000001.1"/>
</dbReference>
<dbReference type="EMBL" id="JAVDXV010000001">
    <property type="protein sequence ID" value="MDR7331726.1"/>
    <property type="molecule type" value="Genomic_DNA"/>
</dbReference>
<dbReference type="Proteomes" id="UP001180825">
    <property type="component" value="Unassembled WGS sequence"/>
</dbReference>
<accession>A0ABU2A3I8</accession>
<organism evidence="1 2">
    <name type="scientific">Roseateles asaccharophilus</name>
    <dbReference type="NCBI Taxonomy" id="582607"/>
    <lineage>
        <taxon>Bacteria</taxon>
        <taxon>Pseudomonadati</taxon>
        <taxon>Pseudomonadota</taxon>
        <taxon>Betaproteobacteria</taxon>
        <taxon>Burkholderiales</taxon>
        <taxon>Sphaerotilaceae</taxon>
        <taxon>Roseateles</taxon>
    </lineage>
</organism>
<evidence type="ECO:0000313" key="1">
    <source>
        <dbReference type="EMBL" id="MDR7331726.1"/>
    </source>
</evidence>
<sequence length="40" mass="4463">MTNAQTTAYLVAVRAWFDAQRRAAMAGKPFNRPMPQRPAA</sequence>
<reference evidence="1 2" key="1">
    <citation type="submission" date="2023-07" db="EMBL/GenBank/DDBJ databases">
        <title>Sorghum-associated microbial communities from plants grown in Nebraska, USA.</title>
        <authorList>
            <person name="Schachtman D."/>
        </authorList>
    </citation>
    <scope>NUCLEOTIDE SEQUENCE [LARGE SCALE GENOMIC DNA]</scope>
    <source>
        <strain evidence="1 2">BE316</strain>
    </source>
</reference>
<keyword evidence="2" id="KW-1185">Reference proteome</keyword>
<comment type="caution">
    <text evidence="1">The sequence shown here is derived from an EMBL/GenBank/DDBJ whole genome shotgun (WGS) entry which is preliminary data.</text>
</comment>
<evidence type="ECO:0000313" key="2">
    <source>
        <dbReference type="Proteomes" id="UP001180825"/>
    </source>
</evidence>
<protein>
    <submittedName>
        <fullName evidence="1">Uncharacterized protein</fullName>
    </submittedName>
</protein>
<name>A0ABU2A3I8_9BURK</name>